<dbReference type="InterPro" id="IPR036412">
    <property type="entry name" value="HAD-like_sf"/>
</dbReference>
<keyword evidence="2" id="KW-1185">Reference proteome</keyword>
<dbReference type="InterPro" id="IPR023214">
    <property type="entry name" value="HAD_sf"/>
</dbReference>
<dbReference type="Proteomes" id="UP000199382">
    <property type="component" value="Unassembled WGS sequence"/>
</dbReference>
<dbReference type="EMBL" id="FNEK01000022">
    <property type="protein sequence ID" value="SDJ70906.1"/>
    <property type="molecule type" value="Genomic_DNA"/>
</dbReference>
<dbReference type="RefSeq" id="WP_093156122.1">
    <property type="nucleotide sequence ID" value="NZ_FNEK01000022.1"/>
</dbReference>
<organism evidence="1 2">
    <name type="scientific">Aliiruegeria lutimaris</name>
    <dbReference type="NCBI Taxonomy" id="571298"/>
    <lineage>
        <taxon>Bacteria</taxon>
        <taxon>Pseudomonadati</taxon>
        <taxon>Pseudomonadota</taxon>
        <taxon>Alphaproteobacteria</taxon>
        <taxon>Rhodobacterales</taxon>
        <taxon>Roseobacteraceae</taxon>
        <taxon>Aliiruegeria</taxon>
    </lineage>
</organism>
<keyword evidence="1" id="KW-0378">Hydrolase</keyword>
<evidence type="ECO:0000313" key="1">
    <source>
        <dbReference type="EMBL" id="SDJ70906.1"/>
    </source>
</evidence>
<protein>
    <submittedName>
        <fullName evidence="1">Predicted hydrolase, HAD superfamily</fullName>
    </submittedName>
</protein>
<proteinExistence type="predicted"/>
<dbReference type="STRING" id="571298.SAMN04488026_102274"/>
<dbReference type="Gene3D" id="3.40.50.1000">
    <property type="entry name" value="HAD superfamily/HAD-like"/>
    <property type="match status" value="1"/>
</dbReference>
<dbReference type="GO" id="GO:0016787">
    <property type="term" value="F:hydrolase activity"/>
    <property type="evidence" value="ECO:0007669"/>
    <property type="project" value="UniProtKB-KW"/>
</dbReference>
<sequence>MRVWSELTDHVQVVTFDIFDTLLHRKIRAPVDLFELVRLKVFETDFALRHHDFLHGYAGFRRAAEQDARKAQLQHSEEGEICLDEIFEQLRSDHALPGPLVDYLKATELELEDTVLFASPDGMRRYNAARGKGLQIGFISDMYLPGDWLSQKLEREGFEGAAQWPLYVSGEHRVTKRSGALYHKVGTEQGWPLNERWLHVGDNRAADIDRAEALGLRTTYADWADVINRPLPEEAEFGANAITAITGFIDKRPSMTFQPEGMLERIGYRVFGPLMFGFTLWLLHQSQQQDLKKLLFIARDGKLAMRLFNRLKARAGLADIGTEYFYMSRKVGYLTGMREWDSEQTRRITIGRRAKSARRSFDAVGLDAEAYREELSRFGVEDIDIPVAPEEAWRVMKAIDTAFADVLRRNAEARAALQPYYLQAMEGADRIGFVDIGWVGNIQRLFANSLPDANARDRLVGLYLGQLPSSSFNEARGIRMHSFLTQGAYKQPVQKALHQGGIELLEFAMTADHGTTIDLSRDAEGHIAPVLETPSAEETDYARKAVRVQDGMEYFLDEHAYLLDHFKLETLATPHWALPLLKLVDDPTPEQIGALADLTHSDALGSNAERLPLVSPLSGWKRYSPSHRRKARRSSYWKGAFDQLLRRP</sequence>
<dbReference type="SUPFAM" id="SSF56784">
    <property type="entry name" value="HAD-like"/>
    <property type="match status" value="1"/>
</dbReference>
<dbReference type="Gene3D" id="1.10.150.400">
    <property type="match status" value="1"/>
</dbReference>
<dbReference type="OrthoDB" id="8335209at2"/>
<gene>
    <name evidence="1" type="ORF">SAMN04488026_102274</name>
</gene>
<dbReference type="AlphaFoldDB" id="A0A1G8VYB2"/>
<name>A0A1G8VYB2_9RHOB</name>
<reference evidence="1 2" key="1">
    <citation type="submission" date="2016-10" db="EMBL/GenBank/DDBJ databases">
        <authorList>
            <person name="de Groot N.N."/>
        </authorList>
    </citation>
    <scope>NUCLEOTIDE SEQUENCE [LARGE SCALE GENOMIC DNA]</scope>
    <source>
        <strain evidence="1 2">DSM 25294</strain>
    </source>
</reference>
<evidence type="ECO:0000313" key="2">
    <source>
        <dbReference type="Proteomes" id="UP000199382"/>
    </source>
</evidence>
<accession>A0A1G8VYB2</accession>